<evidence type="ECO:0000256" key="7">
    <source>
        <dbReference type="SAM" id="MobiDB-lite"/>
    </source>
</evidence>
<dbReference type="GO" id="GO:0009927">
    <property type="term" value="F:histidine phosphotransfer kinase activity"/>
    <property type="evidence" value="ECO:0007669"/>
    <property type="project" value="TreeGrafter"/>
</dbReference>
<dbReference type="Gene3D" id="3.30.450.20">
    <property type="entry name" value="PAS domain"/>
    <property type="match status" value="2"/>
</dbReference>
<dbReference type="InterPro" id="IPR036890">
    <property type="entry name" value="HATPase_C_sf"/>
</dbReference>
<dbReference type="Pfam" id="PF08448">
    <property type="entry name" value="PAS_4"/>
    <property type="match status" value="1"/>
</dbReference>
<dbReference type="InterPro" id="IPR035965">
    <property type="entry name" value="PAS-like_dom_sf"/>
</dbReference>
<reference evidence="10 11" key="1">
    <citation type="submission" date="2019-12" db="EMBL/GenBank/DDBJ databases">
        <title>Snethiella sp. nov. sp. isolated from sea sand.</title>
        <authorList>
            <person name="Kim J."/>
            <person name="Jeong S.E."/>
            <person name="Jung H.S."/>
            <person name="Jeon C.O."/>
        </authorList>
    </citation>
    <scope>NUCLEOTIDE SEQUENCE [LARGE SCALE GENOMIC DNA]</scope>
    <source>
        <strain evidence="10 11">DP05</strain>
    </source>
</reference>
<feature type="region of interest" description="Disordered" evidence="7">
    <location>
        <begin position="1"/>
        <end position="24"/>
    </location>
</feature>
<dbReference type="PROSITE" id="PS50109">
    <property type="entry name" value="HIS_KIN"/>
    <property type="match status" value="1"/>
</dbReference>
<dbReference type="InterPro" id="IPR005467">
    <property type="entry name" value="His_kinase_dom"/>
</dbReference>
<dbReference type="PROSITE" id="PS50113">
    <property type="entry name" value="PAC"/>
    <property type="match status" value="1"/>
</dbReference>
<evidence type="ECO:0000313" key="10">
    <source>
        <dbReference type="EMBL" id="MZR30815.1"/>
    </source>
</evidence>
<organism evidence="10 11">
    <name type="scientific">Sneathiella litorea</name>
    <dbReference type="NCBI Taxonomy" id="2606216"/>
    <lineage>
        <taxon>Bacteria</taxon>
        <taxon>Pseudomonadati</taxon>
        <taxon>Pseudomonadota</taxon>
        <taxon>Alphaproteobacteria</taxon>
        <taxon>Sneathiellales</taxon>
        <taxon>Sneathiellaceae</taxon>
        <taxon>Sneathiella</taxon>
    </lineage>
</organism>
<dbReference type="PANTHER" id="PTHR43047:SF72">
    <property type="entry name" value="OSMOSENSING HISTIDINE PROTEIN KINASE SLN1"/>
    <property type="match status" value="1"/>
</dbReference>
<dbReference type="InterPro" id="IPR004358">
    <property type="entry name" value="Sig_transdc_His_kin-like_C"/>
</dbReference>
<dbReference type="InterPro" id="IPR036097">
    <property type="entry name" value="HisK_dim/P_sf"/>
</dbReference>
<protein>
    <recommendedName>
        <fullName evidence="2">histidine kinase</fullName>
        <ecNumber evidence="2">2.7.13.3</ecNumber>
    </recommendedName>
</protein>
<dbReference type="Pfam" id="PF13426">
    <property type="entry name" value="PAS_9"/>
    <property type="match status" value="1"/>
</dbReference>
<dbReference type="EMBL" id="WTUW01000002">
    <property type="protein sequence ID" value="MZR30815.1"/>
    <property type="molecule type" value="Genomic_DNA"/>
</dbReference>
<evidence type="ECO:0000259" key="9">
    <source>
        <dbReference type="PROSITE" id="PS50113"/>
    </source>
</evidence>
<dbReference type="Gene3D" id="1.10.287.130">
    <property type="match status" value="1"/>
</dbReference>
<dbReference type="SUPFAM" id="SSF47384">
    <property type="entry name" value="Homodimeric domain of signal transducing histidine kinase"/>
    <property type="match status" value="1"/>
</dbReference>
<dbReference type="InterPro" id="IPR003661">
    <property type="entry name" value="HisK_dim/P_dom"/>
</dbReference>
<comment type="caution">
    <text evidence="10">The sequence shown here is derived from an EMBL/GenBank/DDBJ whole genome shotgun (WGS) entry which is preliminary data.</text>
</comment>
<keyword evidence="6" id="KW-0175">Coiled coil</keyword>
<evidence type="ECO:0000256" key="5">
    <source>
        <dbReference type="ARBA" id="ARBA00022777"/>
    </source>
</evidence>
<dbReference type="Pfam" id="PF00512">
    <property type="entry name" value="HisKA"/>
    <property type="match status" value="1"/>
</dbReference>
<sequence length="538" mass="59697">MTERGQGSVVSLHTDVKSTSGSEIPSMQGIVSREFFDAVFEQAPPMYMARPDGTVIYANSGYREHFRPGAAQRVDDQILPTLPQDHLDIVTRIAETKETETRQLSLNAGQTTEFFLSRHFPIFDDENQLIAICGSFINSTRQVNAEIKLRDEKRRFLDITRAASDWIWETDADGKLTFVSDRVVQAVGLPPMLLKSKRLADLGVFKPEADGGNKAEAAMEQHVPFRSVPLEIQDTSGDYKIFNMSGVPVFNDKGRYVGYRGTSDDITARLLAEDEAMSSKAELERAINEITQKNMQLEMTAKKALESAKAKDTFLANMSHELRTPLNAIIGFAEVIGLETFGPISDKYREYVGDILNSGKHLLSLIEDILDIARIESDKIPIEIVPTSLAGMVADSYVLIQNHAREKRLEIIGTRITENIDLAVDPTRCLQILVNILGNAVKFTPRNGTIGIEYEIIDETFVDITIWDTGPGIAEEDQEKIFEAFKQAHEGVYSRGTDGVGLGLTLSLKLARLMGGNITVKSSLSDGSRFKIRLPLAH</sequence>
<accession>A0A6L8W6Q2</accession>
<dbReference type="InterPro" id="IPR003594">
    <property type="entry name" value="HATPase_dom"/>
</dbReference>
<dbReference type="NCBIfam" id="TIGR00229">
    <property type="entry name" value="sensory_box"/>
    <property type="match status" value="1"/>
</dbReference>
<dbReference type="PANTHER" id="PTHR43047">
    <property type="entry name" value="TWO-COMPONENT HISTIDINE PROTEIN KINASE"/>
    <property type="match status" value="1"/>
</dbReference>
<dbReference type="CDD" id="cd00082">
    <property type="entry name" value="HisKA"/>
    <property type="match status" value="1"/>
</dbReference>
<keyword evidence="3" id="KW-0597">Phosphoprotein</keyword>
<gene>
    <name evidence="10" type="ORF">GQE98_09235</name>
</gene>
<evidence type="ECO:0000256" key="2">
    <source>
        <dbReference type="ARBA" id="ARBA00012438"/>
    </source>
</evidence>
<dbReference type="GO" id="GO:0000155">
    <property type="term" value="F:phosphorelay sensor kinase activity"/>
    <property type="evidence" value="ECO:0007669"/>
    <property type="project" value="InterPro"/>
</dbReference>
<dbReference type="Gene3D" id="3.30.565.10">
    <property type="entry name" value="Histidine kinase-like ATPase, C-terminal domain"/>
    <property type="match status" value="1"/>
</dbReference>
<name>A0A6L8W6Q2_9PROT</name>
<dbReference type="InterPro" id="IPR000014">
    <property type="entry name" value="PAS"/>
</dbReference>
<dbReference type="InterPro" id="IPR013656">
    <property type="entry name" value="PAS_4"/>
</dbReference>
<evidence type="ECO:0000256" key="1">
    <source>
        <dbReference type="ARBA" id="ARBA00000085"/>
    </source>
</evidence>
<dbReference type="Pfam" id="PF02518">
    <property type="entry name" value="HATPase_c"/>
    <property type="match status" value="1"/>
</dbReference>
<feature type="domain" description="PAC" evidence="9">
    <location>
        <begin position="226"/>
        <end position="278"/>
    </location>
</feature>
<dbReference type="InterPro" id="IPR000700">
    <property type="entry name" value="PAS-assoc_C"/>
</dbReference>
<feature type="coiled-coil region" evidence="6">
    <location>
        <begin position="269"/>
        <end position="307"/>
    </location>
</feature>
<evidence type="ECO:0000259" key="8">
    <source>
        <dbReference type="PROSITE" id="PS50109"/>
    </source>
</evidence>
<dbReference type="Proteomes" id="UP000476030">
    <property type="component" value="Unassembled WGS sequence"/>
</dbReference>
<comment type="catalytic activity">
    <reaction evidence="1">
        <text>ATP + protein L-histidine = ADP + protein N-phospho-L-histidine.</text>
        <dbReference type="EC" id="2.7.13.3"/>
    </reaction>
</comment>
<keyword evidence="4" id="KW-0808">Transferase</keyword>
<dbReference type="SUPFAM" id="SSF55785">
    <property type="entry name" value="PYP-like sensor domain (PAS domain)"/>
    <property type="match status" value="2"/>
</dbReference>
<dbReference type="SMART" id="SM00387">
    <property type="entry name" value="HATPase_c"/>
    <property type="match status" value="1"/>
</dbReference>
<evidence type="ECO:0000256" key="3">
    <source>
        <dbReference type="ARBA" id="ARBA00022553"/>
    </source>
</evidence>
<dbReference type="SUPFAM" id="SSF55874">
    <property type="entry name" value="ATPase domain of HSP90 chaperone/DNA topoisomerase II/histidine kinase"/>
    <property type="match status" value="1"/>
</dbReference>
<keyword evidence="5" id="KW-0418">Kinase</keyword>
<dbReference type="PRINTS" id="PR00344">
    <property type="entry name" value="BCTRLSENSOR"/>
</dbReference>
<dbReference type="SMART" id="SM00388">
    <property type="entry name" value="HisKA"/>
    <property type="match status" value="1"/>
</dbReference>
<evidence type="ECO:0000256" key="4">
    <source>
        <dbReference type="ARBA" id="ARBA00022679"/>
    </source>
</evidence>
<evidence type="ECO:0000313" key="11">
    <source>
        <dbReference type="Proteomes" id="UP000476030"/>
    </source>
</evidence>
<evidence type="ECO:0000256" key="6">
    <source>
        <dbReference type="SAM" id="Coils"/>
    </source>
</evidence>
<dbReference type="AlphaFoldDB" id="A0A6L8W6Q2"/>
<proteinExistence type="predicted"/>
<dbReference type="GO" id="GO:0005886">
    <property type="term" value="C:plasma membrane"/>
    <property type="evidence" value="ECO:0007669"/>
    <property type="project" value="TreeGrafter"/>
</dbReference>
<dbReference type="CDD" id="cd16922">
    <property type="entry name" value="HATPase_EvgS-ArcB-TorS-like"/>
    <property type="match status" value="1"/>
</dbReference>
<feature type="domain" description="Histidine kinase" evidence="8">
    <location>
        <begin position="317"/>
        <end position="538"/>
    </location>
</feature>
<dbReference type="EC" id="2.7.13.3" evidence="2"/>
<keyword evidence="11" id="KW-1185">Reference proteome</keyword>
<dbReference type="CDD" id="cd00130">
    <property type="entry name" value="PAS"/>
    <property type="match status" value="1"/>
</dbReference>